<sequence>MSSAKVSNLLASFFTDLSGDIKVLDAGAGVGSLSAALVQRALNDFDSKKIDVTAFEIDEVLTTYLNSTYEFCRKMSHDHSVEFKAEVNSSNFIFDSVEIIKENSSPEIYDKAILNPPYLKVAAQSKERKDCKSIGIDSGNLYSLFVALAIKLLKPKGELVAITPRSFCNGPYFTAFRKFILQETAIKQIRVFKSRTSAFKGDEVLQENVVFHLVKSEVQKDVLITQSDSSDCGEVSEMIVPFEKVVYENDSNQFIHILTSQAEAKLSAKMSSLPCTLNDLSVNVSTGKSVDFRVRDFTYEATAKNRVPYIFPVHFDKGLIEWPLEDIKKPNAIEVTDKTEKLLVPNGHYVLTRRLSSKEEDRRVVAAIYRPNEVSSNLVAFDNKTNYFHANGEGLDANLAIGLYAFISSNVVDKYFRTFNGHTQVNATDLRFIRYPSKQSLMKIGTLLTEHDLSNFDKINKVVEQFI</sequence>
<accession>A0ABY9TUI4</accession>
<dbReference type="RefSeq" id="WP_348391611.1">
    <property type="nucleotide sequence ID" value="NZ_CP134145.1"/>
</dbReference>
<reference evidence="10" key="1">
    <citation type="submission" date="2023-09" db="EMBL/GenBank/DDBJ databases">
        <authorList>
            <person name="Li S."/>
            <person name="Li X."/>
            <person name="Zhang C."/>
            <person name="Zhao Z."/>
        </authorList>
    </citation>
    <scope>NUCLEOTIDE SEQUENCE [LARGE SCALE GENOMIC DNA]</scope>
    <source>
        <strain evidence="10">SQ149</strain>
    </source>
</reference>
<keyword evidence="10" id="KW-1185">Reference proteome</keyword>
<evidence type="ECO:0000256" key="6">
    <source>
        <dbReference type="ARBA" id="ARBA00023125"/>
    </source>
</evidence>
<evidence type="ECO:0000256" key="3">
    <source>
        <dbReference type="ARBA" id="ARBA00022679"/>
    </source>
</evidence>
<name>A0ABY9TUI4_9GAMM</name>
<dbReference type="InterPro" id="IPR050953">
    <property type="entry name" value="N4_N6_ade-DNA_methylase"/>
</dbReference>
<dbReference type="GO" id="GO:0008168">
    <property type="term" value="F:methyltransferase activity"/>
    <property type="evidence" value="ECO:0007669"/>
    <property type="project" value="UniProtKB-KW"/>
</dbReference>
<keyword evidence="6" id="KW-0238">DNA-binding</keyword>
<evidence type="ECO:0000256" key="7">
    <source>
        <dbReference type="ARBA" id="ARBA00047942"/>
    </source>
</evidence>
<evidence type="ECO:0000313" key="9">
    <source>
        <dbReference type="EMBL" id="WNC72494.1"/>
    </source>
</evidence>
<dbReference type="Proteomes" id="UP001258994">
    <property type="component" value="Chromosome"/>
</dbReference>
<comment type="catalytic activity">
    <reaction evidence="7">
        <text>a 2'-deoxyadenosine in DNA + S-adenosyl-L-methionine = an N(6)-methyl-2'-deoxyadenosine in DNA + S-adenosyl-L-homocysteine + H(+)</text>
        <dbReference type="Rhea" id="RHEA:15197"/>
        <dbReference type="Rhea" id="RHEA-COMP:12418"/>
        <dbReference type="Rhea" id="RHEA-COMP:12419"/>
        <dbReference type="ChEBI" id="CHEBI:15378"/>
        <dbReference type="ChEBI" id="CHEBI:57856"/>
        <dbReference type="ChEBI" id="CHEBI:59789"/>
        <dbReference type="ChEBI" id="CHEBI:90615"/>
        <dbReference type="ChEBI" id="CHEBI:90616"/>
        <dbReference type="EC" id="2.1.1.72"/>
    </reaction>
</comment>
<gene>
    <name evidence="9" type="ORF">RGQ13_00545</name>
</gene>
<keyword evidence="2 9" id="KW-0489">Methyltransferase</keyword>
<dbReference type="PANTHER" id="PTHR33841:SF6">
    <property type="entry name" value="TYPE II METHYLTRANSFERASE M.HINDII"/>
    <property type="match status" value="1"/>
</dbReference>
<evidence type="ECO:0000313" key="10">
    <source>
        <dbReference type="Proteomes" id="UP001258994"/>
    </source>
</evidence>
<dbReference type="CDD" id="cd02440">
    <property type="entry name" value="AdoMet_MTases"/>
    <property type="match status" value="1"/>
</dbReference>
<keyword evidence="4" id="KW-0949">S-adenosyl-L-methionine</keyword>
<protein>
    <recommendedName>
        <fullName evidence="1">site-specific DNA-methyltransferase (adenine-specific)</fullName>
        <ecNumber evidence="1">2.1.1.72</ecNumber>
    </recommendedName>
</protein>
<keyword evidence="3" id="KW-0808">Transferase</keyword>
<evidence type="ECO:0000256" key="5">
    <source>
        <dbReference type="ARBA" id="ARBA00022747"/>
    </source>
</evidence>
<dbReference type="EC" id="2.1.1.72" evidence="1"/>
<dbReference type="Pfam" id="PF07669">
    <property type="entry name" value="Eco57I"/>
    <property type="match status" value="1"/>
</dbReference>
<dbReference type="GO" id="GO:0032259">
    <property type="term" value="P:methylation"/>
    <property type="evidence" value="ECO:0007669"/>
    <property type="project" value="UniProtKB-KW"/>
</dbReference>
<proteinExistence type="predicted"/>
<dbReference type="EMBL" id="CP134145">
    <property type="protein sequence ID" value="WNC72494.1"/>
    <property type="molecule type" value="Genomic_DNA"/>
</dbReference>
<dbReference type="Gene3D" id="3.40.50.150">
    <property type="entry name" value="Vaccinia Virus protein VP39"/>
    <property type="match status" value="1"/>
</dbReference>
<dbReference type="InterPro" id="IPR029063">
    <property type="entry name" value="SAM-dependent_MTases_sf"/>
</dbReference>
<evidence type="ECO:0000256" key="4">
    <source>
        <dbReference type="ARBA" id="ARBA00022691"/>
    </source>
</evidence>
<organism evidence="9 10">
    <name type="scientific">Thalassotalea psychrophila</name>
    <dbReference type="NCBI Taxonomy" id="3065647"/>
    <lineage>
        <taxon>Bacteria</taxon>
        <taxon>Pseudomonadati</taxon>
        <taxon>Pseudomonadota</taxon>
        <taxon>Gammaproteobacteria</taxon>
        <taxon>Alteromonadales</taxon>
        <taxon>Colwelliaceae</taxon>
        <taxon>Thalassotalea</taxon>
    </lineage>
</organism>
<dbReference type="PRINTS" id="PR00507">
    <property type="entry name" value="N12N6MTFRASE"/>
</dbReference>
<dbReference type="PANTHER" id="PTHR33841">
    <property type="entry name" value="DNA METHYLTRANSFERASE YEEA-RELATED"/>
    <property type="match status" value="1"/>
</dbReference>
<evidence type="ECO:0000256" key="1">
    <source>
        <dbReference type="ARBA" id="ARBA00011900"/>
    </source>
</evidence>
<dbReference type="SUPFAM" id="SSF53335">
    <property type="entry name" value="S-adenosyl-L-methionine-dependent methyltransferases"/>
    <property type="match status" value="1"/>
</dbReference>
<evidence type="ECO:0000259" key="8">
    <source>
        <dbReference type="Pfam" id="PF07669"/>
    </source>
</evidence>
<dbReference type="InterPro" id="IPR011639">
    <property type="entry name" value="MethylTrfase_TaqI-like_dom"/>
</dbReference>
<evidence type="ECO:0000256" key="2">
    <source>
        <dbReference type="ARBA" id="ARBA00022603"/>
    </source>
</evidence>
<keyword evidence="5" id="KW-0680">Restriction system</keyword>
<feature type="domain" description="Type II methyltransferase M.TaqI-like" evidence="8">
    <location>
        <begin position="78"/>
        <end position="194"/>
    </location>
</feature>